<accession>A0ACC0NF86</accession>
<evidence type="ECO:0000313" key="1">
    <source>
        <dbReference type="EMBL" id="KAI8551860.1"/>
    </source>
</evidence>
<dbReference type="Proteomes" id="UP001062846">
    <property type="component" value="Chromosome 6"/>
</dbReference>
<protein>
    <submittedName>
        <fullName evidence="1">Uncharacterized protein</fullName>
    </submittedName>
</protein>
<organism evidence="1 2">
    <name type="scientific">Rhododendron molle</name>
    <name type="common">Chinese azalea</name>
    <name type="synonym">Azalea mollis</name>
    <dbReference type="NCBI Taxonomy" id="49168"/>
    <lineage>
        <taxon>Eukaryota</taxon>
        <taxon>Viridiplantae</taxon>
        <taxon>Streptophyta</taxon>
        <taxon>Embryophyta</taxon>
        <taxon>Tracheophyta</taxon>
        <taxon>Spermatophyta</taxon>
        <taxon>Magnoliopsida</taxon>
        <taxon>eudicotyledons</taxon>
        <taxon>Gunneridae</taxon>
        <taxon>Pentapetalae</taxon>
        <taxon>asterids</taxon>
        <taxon>Ericales</taxon>
        <taxon>Ericaceae</taxon>
        <taxon>Ericoideae</taxon>
        <taxon>Rhodoreae</taxon>
        <taxon>Rhododendron</taxon>
    </lineage>
</organism>
<dbReference type="EMBL" id="CM046393">
    <property type="protein sequence ID" value="KAI8551860.1"/>
    <property type="molecule type" value="Genomic_DNA"/>
</dbReference>
<sequence>MIWTLSLSTLPSLPFFFSIIIHYPLSDHKHFHKKMYGNSMEIDSTTENSIWLFDYGLMEDISAIPDGDLPAAPPLTTCFSWPSQEINSCSNVSVDIDSSFGDSEAVEETGLRKRLKSESCNASGTKACREKSRRDKLNERHALCFFFTHWFAELGSVLEPGRPPKTDKAAILGDAVRMVRQLRSEAQKVRESNEDLQEKIKELKAEKNELRIEKQTMKEEKEKLEHQVKALTSHPGFLPHPFAMPVAYGAHGQTTDHKLMPVITFPSVAMWQFIPPTVRDTSHDHVLHPPVA</sequence>
<proteinExistence type="predicted"/>
<reference evidence="1" key="1">
    <citation type="submission" date="2022-02" db="EMBL/GenBank/DDBJ databases">
        <title>Plant Genome Project.</title>
        <authorList>
            <person name="Zhang R.-G."/>
        </authorList>
    </citation>
    <scope>NUCLEOTIDE SEQUENCE</scope>
    <source>
        <strain evidence="1">AT1</strain>
    </source>
</reference>
<evidence type="ECO:0000313" key="2">
    <source>
        <dbReference type="Proteomes" id="UP001062846"/>
    </source>
</evidence>
<keyword evidence="2" id="KW-1185">Reference proteome</keyword>
<gene>
    <name evidence="1" type="ORF">RHMOL_Rhmol06G0220100</name>
</gene>
<comment type="caution">
    <text evidence="1">The sequence shown here is derived from an EMBL/GenBank/DDBJ whole genome shotgun (WGS) entry which is preliminary data.</text>
</comment>
<name>A0ACC0NF86_RHOML</name>